<evidence type="ECO:0000313" key="2">
    <source>
        <dbReference type="EMBL" id="TXF85990.1"/>
    </source>
</evidence>
<comment type="caution">
    <text evidence="2">The sequence shown here is derived from an EMBL/GenBank/DDBJ whole genome shotgun (WGS) entry which is preliminary data.</text>
</comment>
<gene>
    <name evidence="2" type="ORF">FUA23_19840</name>
</gene>
<accession>A0A5C7F8R9</accession>
<evidence type="ECO:0000256" key="1">
    <source>
        <dbReference type="SAM" id="SignalP"/>
    </source>
</evidence>
<evidence type="ECO:0000313" key="3">
    <source>
        <dbReference type="Proteomes" id="UP000321907"/>
    </source>
</evidence>
<protein>
    <submittedName>
        <fullName evidence="2">Uncharacterized protein</fullName>
    </submittedName>
</protein>
<dbReference type="RefSeq" id="WP_147932520.1">
    <property type="nucleotide sequence ID" value="NZ_VOXD01000042.1"/>
</dbReference>
<name>A0A5C7F8R9_9BACT</name>
<proteinExistence type="predicted"/>
<feature type="chain" id="PRO_5023080959" evidence="1">
    <location>
        <begin position="19"/>
        <end position="265"/>
    </location>
</feature>
<dbReference type="EMBL" id="VOXD01000042">
    <property type="protein sequence ID" value="TXF85990.1"/>
    <property type="molecule type" value="Genomic_DNA"/>
</dbReference>
<dbReference type="AlphaFoldDB" id="A0A5C7F8R9"/>
<organism evidence="2 3">
    <name type="scientific">Neolewinella aurantiaca</name>
    <dbReference type="NCBI Taxonomy" id="2602767"/>
    <lineage>
        <taxon>Bacteria</taxon>
        <taxon>Pseudomonadati</taxon>
        <taxon>Bacteroidota</taxon>
        <taxon>Saprospiria</taxon>
        <taxon>Saprospirales</taxon>
        <taxon>Lewinellaceae</taxon>
        <taxon>Neolewinella</taxon>
    </lineage>
</organism>
<reference evidence="2 3" key="1">
    <citation type="submission" date="2019-08" db="EMBL/GenBank/DDBJ databases">
        <title>Lewinella sp. strain SSH13 Genome sequencing and assembly.</title>
        <authorList>
            <person name="Kim I."/>
        </authorList>
    </citation>
    <scope>NUCLEOTIDE SEQUENCE [LARGE SCALE GENOMIC DNA]</scope>
    <source>
        <strain evidence="2 3">SSH13</strain>
    </source>
</reference>
<dbReference type="Proteomes" id="UP000321907">
    <property type="component" value="Unassembled WGS sequence"/>
</dbReference>
<sequence length="265" mass="28982">MPYFFLLALLLTGTSSYAQTEPKPTSFHFELDFFLTRPTMVRADNDLKNRVEKGGAISFAMRRNLSPQLSLEAGLGVQFLGLRQRKEDLLFGCNLPPEFGGDNAPSSYLDATVALTSATVHVAPIFHLEGDRDGVYLKPKLRFNYNIGDTVDGDLHECGRDEGTAINVGSVTARKLTLFPGIGFGYQGENENGKFSYIEVNFAMSAGKTFTKEAGGPAEPIGFWQEGGAMLGGVTIGWQIGGGTKKKKRMKKVQPAPEPGYYFFQ</sequence>
<keyword evidence="1" id="KW-0732">Signal</keyword>
<feature type="signal peptide" evidence="1">
    <location>
        <begin position="1"/>
        <end position="18"/>
    </location>
</feature>
<keyword evidence="3" id="KW-1185">Reference proteome</keyword>